<dbReference type="HOGENOM" id="CLU_2794829_0_0_1"/>
<keyword evidence="3" id="KW-1185">Reference proteome</keyword>
<gene>
    <name evidence="2" type="ORF">PILCRDRAFT_822443</name>
</gene>
<reference evidence="3" key="2">
    <citation type="submission" date="2015-01" db="EMBL/GenBank/DDBJ databases">
        <title>Evolutionary Origins and Diversification of the Mycorrhizal Mutualists.</title>
        <authorList>
            <consortium name="DOE Joint Genome Institute"/>
            <consortium name="Mycorrhizal Genomics Consortium"/>
            <person name="Kohler A."/>
            <person name="Kuo A."/>
            <person name="Nagy L.G."/>
            <person name="Floudas D."/>
            <person name="Copeland A."/>
            <person name="Barry K.W."/>
            <person name="Cichocki N."/>
            <person name="Veneault-Fourrey C."/>
            <person name="LaButti K."/>
            <person name="Lindquist E.A."/>
            <person name="Lipzen A."/>
            <person name="Lundell T."/>
            <person name="Morin E."/>
            <person name="Murat C."/>
            <person name="Riley R."/>
            <person name="Ohm R."/>
            <person name="Sun H."/>
            <person name="Tunlid A."/>
            <person name="Henrissat B."/>
            <person name="Grigoriev I.V."/>
            <person name="Hibbett D.S."/>
            <person name="Martin F."/>
        </authorList>
    </citation>
    <scope>NUCLEOTIDE SEQUENCE [LARGE SCALE GENOMIC DNA]</scope>
    <source>
        <strain evidence="3">F 1598</strain>
    </source>
</reference>
<proteinExistence type="predicted"/>
<evidence type="ECO:0000256" key="1">
    <source>
        <dbReference type="SAM" id="Phobius"/>
    </source>
</evidence>
<reference evidence="2 3" key="1">
    <citation type="submission" date="2014-04" db="EMBL/GenBank/DDBJ databases">
        <authorList>
            <consortium name="DOE Joint Genome Institute"/>
            <person name="Kuo A."/>
            <person name="Tarkka M."/>
            <person name="Buscot F."/>
            <person name="Kohler A."/>
            <person name="Nagy L.G."/>
            <person name="Floudas D."/>
            <person name="Copeland A."/>
            <person name="Barry K.W."/>
            <person name="Cichocki N."/>
            <person name="Veneault-Fourrey C."/>
            <person name="LaButti K."/>
            <person name="Lindquist E.A."/>
            <person name="Lipzen A."/>
            <person name="Lundell T."/>
            <person name="Morin E."/>
            <person name="Murat C."/>
            <person name="Sun H."/>
            <person name="Tunlid A."/>
            <person name="Henrissat B."/>
            <person name="Grigoriev I.V."/>
            <person name="Hibbett D.S."/>
            <person name="Martin F."/>
            <person name="Nordberg H.P."/>
            <person name="Cantor M.N."/>
            <person name="Hua S.X."/>
        </authorList>
    </citation>
    <scope>NUCLEOTIDE SEQUENCE [LARGE SCALE GENOMIC DNA]</scope>
    <source>
        <strain evidence="2 3">F 1598</strain>
    </source>
</reference>
<name>A0A0C3BSK2_PILCF</name>
<keyword evidence="1" id="KW-0812">Transmembrane</keyword>
<feature type="transmembrane region" description="Helical" evidence="1">
    <location>
        <begin position="45"/>
        <end position="67"/>
    </location>
</feature>
<protein>
    <submittedName>
        <fullName evidence="2">Uncharacterized protein</fullName>
    </submittedName>
</protein>
<evidence type="ECO:0000313" key="3">
    <source>
        <dbReference type="Proteomes" id="UP000054166"/>
    </source>
</evidence>
<dbReference type="Proteomes" id="UP000054166">
    <property type="component" value="Unassembled WGS sequence"/>
</dbReference>
<dbReference type="EMBL" id="KN833004">
    <property type="protein sequence ID" value="KIM80317.1"/>
    <property type="molecule type" value="Genomic_DNA"/>
</dbReference>
<evidence type="ECO:0000313" key="2">
    <source>
        <dbReference type="EMBL" id="KIM80317.1"/>
    </source>
</evidence>
<dbReference type="AlphaFoldDB" id="A0A0C3BSK2"/>
<keyword evidence="1" id="KW-1133">Transmembrane helix</keyword>
<organism evidence="2 3">
    <name type="scientific">Piloderma croceum (strain F 1598)</name>
    <dbReference type="NCBI Taxonomy" id="765440"/>
    <lineage>
        <taxon>Eukaryota</taxon>
        <taxon>Fungi</taxon>
        <taxon>Dikarya</taxon>
        <taxon>Basidiomycota</taxon>
        <taxon>Agaricomycotina</taxon>
        <taxon>Agaricomycetes</taxon>
        <taxon>Agaricomycetidae</taxon>
        <taxon>Atheliales</taxon>
        <taxon>Atheliaceae</taxon>
        <taxon>Piloderma</taxon>
    </lineage>
</organism>
<sequence>MTRRSWAFVFIPSHPPRLKYATLTLAFPNTYYGMCMHTVRNLDLFVSFTVSPFSYYCSILCICVILGC</sequence>
<accession>A0A0C3BSK2</accession>
<dbReference type="InParanoid" id="A0A0C3BSK2"/>
<keyword evidence="1" id="KW-0472">Membrane</keyword>